<evidence type="ECO:0000256" key="1">
    <source>
        <dbReference type="SAM" id="MobiDB-lite"/>
    </source>
</evidence>
<evidence type="ECO:0000313" key="2">
    <source>
        <dbReference type="EMBL" id="BAO45398.1"/>
    </source>
</evidence>
<gene>
    <name evidence="2" type="ORF">TBH_C2489</name>
</gene>
<accession>A0A7U6JJ88</accession>
<keyword evidence="3" id="KW-1185">Reference proteome</keyword>
<name>A0A7U6JJ88_9GAMM</name>
<organism evidence="2 3">
    <name type="scientific">Thiolapillus brandeum</name>
    <dbReference type="NCBI Taxonomy" id="1076588"/>
    <lineage>
        <taxon>Bacteria</taxon>
        <taxon>Pseudomonadati</taxon>
        <taxon>Pseudomonadota</taxon>
        <taxon>Gammaproteobacteria</taxon>
        <taxon>Chromatiales</taxon>
        <taxon>Sedimenticolaceae</taxon>
        <taxon>Thiolapillus</taxon>
    </lineage>
</organism>
<dbReference type="KEGG" id="tbn:TBH_C2489"/>
<evidence type="ECO:0000313" key="3">
    <source>
        <dbReference type="Proteomes" id="UP000031631"/>
    </source>
</evidence>
<proteinExistence type="predicted"/>
<feature type="compositionally biased region" description="Polar residues" evidence="1">
    <location>
        <begin position="47"/>
        <end position="59"/>
    </location>
</feature>
<feature type="compositionally biased region" description="Polar residues" evidence="1">
    <location>
        <begin position="1"/>
        <end position="33"/>
    </location>
</feature>
<reference evidence="2 3" key="1">
    <citation type="journal article" date="2014" name="PLoS ONE">
        <title>Physiological and genomic features of a novel sulfur-oxidizing gammaproteobacterium belonging to a previously uncultivated symbiotic lineage isolated from a hydrothermal vent.</title>
        <authorList>
            <person name="Nunoura T."/>
            <person name="Takaki Y."/>
            <person name="Kazama H."/>
            <person name="Kakuta J."/>
            <person name="Shimamura S."/>
            <person name="Makita H."/>
            <person name="Hirai M."/>
            <person name="Miyazaki M."/>
            <person name="Takai K."/>
        </authorList>
    </citation>
    <scope>NUCLEOTIDE SEQUENCE [LARGE SCALE GENOMIC DNA]</scope>
    <source>
        <strain evidence="2 3">Hiromi1</strain>
    </source>
</reference>
<sequence>MVPNSLSIPANTGMSNTSTGHDTTWGTSPTIAESQYPDPTSMEGYMTISSPRQAASSNHKPSHRSGLFSTLASVLAFLILATANMPTGATDQIDYLSLKMKDDVLKKEMMSGKTMLLPEFEVYDGSGTRIYHSVSLGVCRV</sequence>
<dbReference type="EMBL" id="AP012273">
    <property type="protein sequence ID" value="BAO45398.1"/>
    <property type="molecule type" value="Genomic_DNA"/>
</dbReference>
<dbReference type="AlphaFoldDB" id="A0A7U6JJ88"/>
<feature type="region of interest" description="Disordered" evidence="1">
    <location>
        <begin position="1"/>
        <end position="63"/>
    </location>
</feature>
<protein>
    <submittedName>
        <fullName evidence="2">Uncharacterized protein</fullName>
    </submittedName>
</protein>
<dbReference type="Proteomes" id="UP000031631">
    <property type="component" value="Chromosome"/>
</dbReference>